<dbReference type="GO" id="GO:0004497">
    <property type="term" value="F:monooxygenase activity"/>
    <property type="evidence" value="ECO:0007669"/>
    <property type="project" value="UniProtKB-KW"/>
</dbReference>
<evidence type="ECO:0000259" key="1">
    <source>
        <dbReference type="PROSITE" id="PS51725"/>
    </source>
</evidence>
<evidence type="ECO:0000313" key="3">
    <source>
        <dbReference type="Proteomes" id="UP000781958"/>
    </source>
</evidence>
<gene>
    <name evidence="2" type="ORF">J2851_003033</name>
</gene>
<proteinExistence type="predicted"/>
<organism evidence="2 3">
    <name type="scientific">Azospirillum rugosum</name>
    <dbReference type="NCBI Taxonomy" id="416170"/>
    <lineage>
        <taxon>Bacteria</taxon>
        <taxon>Pseudomonadati</taxon>
        <taxon>Pseudomonadota</taxon>
        <taxon>Alphaproteobacteria</taxon>
        <taxon>Rhodospirillales</taxon>
        <taxon>Azospirillaceae</taxon>
        <taxon>Azospirillum</taxon>
    </lineage>
</organism>
<reference evidence="2 3" key="1">
    <citation type="submission" date="2021-03" db="EMBL/GenBank/DDBJ databases">
        <title>Genomic Encyclopedia of Type Strains, Phase III (KMG-III): the genomes of soil and plant-associated and newly described type strains.</title>
        <authorList>
            <person name="Whitman W."/>
        </authorList>
    </citation>
    <scope>NUCLEOTIDE SEQUENCE [LARGE SCALE GENOMIC DNA]</scope>
    <source>
        <strain evidence="2 3">IMMIB AFH-6</strain>
    </source>
</reference>
<keyword evidence="2" id="KW-0560">Oxidoreductase</keyword>
<dbReference type="InterPro" id="IPR007138">
    <property type="entry name" value="ABM_dom"/>
</dbReference>
<dbReference type="Pfam" id="PF03992">
    <property type="entry name" value="ABM"/>
    <property type="match status" value="1"/>
</dbReference>
<dbReference type="EMBL" id="JAGINP010000010">
    <property type="protein sequence ID" value="MBP2293250.1"/>
    <property type="molecule type" value="Genomic_DNA"/>
</dbReference>
<dbReference type="InterPro" id="IPR050744">
    <property type="entry name" value="AI-2_Isomerase_LsrG"/>
</dbReference>
<dbReference type="InterPro" id="IPR011008">
    <property type="entry name" value="Dimeric_a/b-barrel"/>
</dbReference>
<keyword evidence="2" id="KW-0503">Monooxygenase</keyword>
<dbReference type="RefSeq" id="WP_209767158.1">
    <property type="nucleotide sequence ID" value="NZ_JAGINP010000010.1"/>
</dbReference>
<dbReference type="Gene3D" id="3.30.70.100">
    <property type="match status" value="1"/>
</dbReference>
<dbReference type="PANTHER" id="PTHR33336">
    <property type="entry name" value="QUINOL MONOOXYGENASE YGIN-RELATED"/>
    <property type="match status" value="1"/>
</dbReference>
<comment type="caution">
    <text evidence="2">The sequence shown here is derived from an EMBL/GenBank/DDBJ whole genome shotgun (WGS) entry which is preliminary data.</text>
</comment>
<dbReference type="SUPFAM" id="SSF54909">
    <property type="entry name" value="Dimeric alpha+beta barrel"/>
    <property type="match status" value="1"/>
</dbReference>
<protein>
    <submittedName>
        <fullName evidence="2">Quinol monooxygenase YgiN</fullName>
    </submittedName>
</protein>
<accession>A0ABS4SL13</accession>
<sequence>MSFASCVSYSCRSGREEELLRALAQLAHHTRREPGCLEYRLHRDPENASRFFLYERYVDESAYRLHQASEHFETWAKGIIPGLLDERRIERYVTVDDLEALAQAQ</sequence>
<dbReference type="PANTHER" id="PTHR33336:SF3">
    <property type="entry name" value="ABM DOMAIN-CONTAINING PROTEIN"/>
    <property type="match status" value="1"/>
</dbReference>
<evidence type="ECO:0000313" key="2">
    <source>
        <dbReference type="EMBL" id="MBP2293250.1"/>
    </source>
</evidence>
<dbReference type="Proteomes" id="UP000781958">
    <property type="component" value="Unassembled WGS sequence"/>
</dbReference>
<name>A0ABS4SL13_9PROT</name>
<keyword evidence="3" id="KW-1185">Reference proteome</keyword>
<feature type="domain" description="ABM" evidence="1">
    <location>
        <begin position="3"/>
        <end position="93"/>
    </location>
</feature>
<dbReference type="PROSITE" id="PS51725">
    <property type="entry name" value="ABM"/>
    <property type="match status" value="1"/>
</dbReference>